<dbReference type="AlphaFoldDB" id="A0A0P1E2A7"/>
<name>A0A0P1E2A7_9RHOB</name>
<protein>
    <recommendedName>
        <fullName evidence="1">Lipocalin-like domain-containing protein</fullName>
    </recommendedName>
</protein>
<sequence length="118" mass="13135">MSFVTEFDDGSTLLPYGDNPQGRIVYAGDGFMSAHLWNPDTHVEGTNSRDDPSYFSNCGEWSIEGTFVRHRVHAATDASWAGQDKLRTMTTVGEFLELTAEEVVFGESKDEVFWFGSA</sequence>
<proteinExistence type="predicted"/>
<evidence type="ECO:0000313" key="2">
    <source>
        <dbReference type="EMBL" id="CUH42251.1"/>
    </source>
</evidence>
<dbReference type="EMBL" id="CYPS01000019">
    <property type="protein sequence ID" value="CUH42251.1"/>
    <property type="molecule type" value="Genomic_DNA"/>
</dbReference>
<evidence type="ECO:0000259" key="1">
    <source>
        <dbReference type="Pfam" id="PF13924"/>
    </source>
</evidence>
<dbReference type="Proteomes" id="UP000050786">
    <property type="component" value="Unassembled WGS sequence"/>
</dbReference>
<dbReference type="InterPro" id="IPR024311">
    <property type="entry name" value="Lipocalin-like"/>
</dbReference>
<keyword evidence="3" id="KW-1185">Reference proteome</keyword>
<gene>
    <name evidence="2" type="ORF">RUM4293_01139</name>
</gene>
<reference evidence="3" key="1">
    <citation type="submission" date="2015-09" db="EMBL/GenBank/DDBJ databases">
        <authorList>
            <person name="Rodrigo-Torres L."/>
            <person name="Arahal D.R."/>
        </authorList>
    </citation>
    <scope>NUCLEOTIDE SEQUENCE [LARGE SCALE GENOMIC DNA]</scope>
    <source>
        <strain evidence="3">CECT 4293</strain>
    </source>
</reference>
<organism evidence="2 3">
    <name type="scientific">Ruegeria atlantica</name>
    <dbReference type="NCBI Taxonomy" id="81569"/>
    <lineage>
        <taxon>Bacteria</taxon>
        <taxon>Pseudomonadati</taxon>
        <taxon>Pseudomonadota</taxon>
        <taxon>Alphaproteobacteria</taxon>
        <taxon>Rhodobacterales</taxon>
        <taxon>Roseobacteraceae</taxon>
        <taxon>Ruegeria</taxon>
    </lineage>
</organism>
<feature type="domain" description="Lipocalin-like" evidence="1">
    <location>
        <begin position="2"/>
        <end position="99"/>
    </location>
</feature>
<evidence type="ECO:0000313" key="3">
    <source>
        <dbReference type="Proteomes" id="UP000050786"/>
    </source>
</evidence>
<accession>A0A0P1E2A7</accession>
<dbReference type="Pfam" id="PF13924">
    <property type="entry name" value="Lipocalin_5"/>
    <property type="match status" value="1"/>
</dbReference>